<feature type="compositionally biased region" description="Basic and acidic residues" evidence="1">
    <location>
        <begin position="687"/>
        <end position="701"/>
    </location>
</feature>
<feature type="compositionally biased region" description="Polar residues" evidence="1">
    <location>
        <begin position="586"/>
        <end position="602"/>
    </location>
</feature>
<organism evidence="2 3">
    <name type="scientific">Sphaerobolus stellatus (strain SS14)</name>
    <dbReference type="NCBI Taxonomy" id="990650"/>
    <lineage>
        <taxon>Eukaryota</taxon>
        <taxon>Fungi</taxon>
        <taxon>Dikarya</taxon>
        <taxon>Basidiomycota</taxon>
        <taxon>Agaricomycotina</taxon>
        <taxon>Agaricomycetes</taxon>
        <taxon>Phallomycetidae</taxon>
        <taxon>Geastrales</taxon>
        <taxon>Sphaerobolaceae</taxon>
        <taxon>Sphaerobolus</taxon>
    </lineage>
</organism>
<dbReference type="HOGENOM" id="CLU_010231_0_0_1"/>
<sequence length="881" mass="97206">MPQSKDPSKLNFDIPYDKLKPYQNSYLSPTLLLPRTTTPTYSQSPTLIRCLQSHISHLPQAILAALFSVASRLDKVESDIRHTSDKISACGLALQPHPNQISAPLLCQLAITHLLDRLLYSTGKDLPLNRITYDHPTPSHSSAPQYHNASFQEWFSWPESRLDAVIHHAQEICQSIQSTVSWKPGGVTALLQNQIVIDTAPLNSATPSVDTLHIDSHDPDVLHIHVHSCKDQIMILAAAFQSSDQGDVNLITSNIWLLLASAQFLTATKPLDLSQAHIDTLEQLDMHEHLKMSIRGYLGKLLLSPTKAAAPILTALSLTPLFVLEPHFNLATQDWTHKDITTPKLCQPLFKPPVATKTSHIAAEHAIWSAMAIMLAALHAAPHSAHDPQPSLLSQIPSSEDSDCGDLTSEIVDRLVIATSTKNNEQIDWQTNQPWPFVDRIRPLSHEPSSPYPLDSSTCNAPASDGLDVQDAPQQAGAPALDPATHLGTTPDKLVPDTQPGQPPTVFVPDTQPNNAHYISDPEPSSQTGTTCPGDAPTTQETVAAYQPSAPQTKGSLEKISSQYSQIPPPPFTQTTAAAELDSELSKTPDSILTPLPSSRESTPAHGLHLGKQPRPQNKDDHQDISMHEIDSDDSKDDDYGTKGKIRKLPQASSRRTTHKNKSKSDLYKTKAGIPRTQGPTLKNKCKSTDDHDPYIEPPGREAKLSLPRVLTDGQFCQENFEFQPSFPLECYEDISILRALFTIHFHIEPLTSGPAGTPPTLPAPHSHAAFYKNHIRPAQIGDWKVKDDQGLPLHEIFPISHFHSLCDPDTSPTELNSFRRLIADKPVQFVSPRAKRHTDPEAYYHNFKLNINDVSDKLRLDVTAMHVVNGKQNSHYLSYM</sequence>
<feature type="compositionally biased region" description="Polar residues" evidence="1">
    <location>
        <begin position="511"/>
        <end position="542"/>
    </location>
</feature>
<reference evidence="2 3" key="1">
    <citation type="submission" date="2014-06" db="EMBL/GenBank/DDBJ databases">
        <title>Evolutionary Origins and Diversification of the Mycorrhizal Mutualists.</title>
        <authorList>
            <consortium name="DOE Joint Genome Institute"/>
            <consortium name="Mycorrhizal Genomics Consortium"/>
            <person name="Kohler A."/>
            <person name="Kuo A."/>
            <person name="Nagy L.G."/>
            <person name="Floudas D."/>
            <person name="Copeland A."/>
            <person name="Barry K.W."/>
            <person name="Cichocki N."/>
            <person name="Veneault-Fourrey C."/>
            <person name="LaButti K."/>
            <person name="Lindquist E.A."/>
            <person name="Lipzen A."/>
            <person name="Lundell T."/>
            <person name="Morin E."/>
            <person name="Murat C."/>
            <person name="Riley R."/>
            <person name="Ohm R."/>
            <person name="Sun H."/>
            <person name="Tunlid A."/>
            <person name="Henrissat B."/>
            <person name="Grigoriev I.V."/>
            <person name="Hibbett D.S."/>
            <person name="Martin F."/>
        </authorList>
    </citation>
    <scope>NUCLEOTIDE SEQUENCE [LARGE SCALE GENOMIC DNA]</scope>
    <source>
        <strain evidence="2 3">SS14</strain>
    </source>
</reference>
<evidence type="ECO:0000313" key="3">
    <source>
        <dbReference type="Proteomes" id="UP000054279"/>
    </source>
</evidence>
<feature type="region of interest" description="Disordered" evidence="1">
    <location>
        <begin position="440"/>
        <end position="701"/>
    </location>
</feature>
<accession>A0A0C9UBE3</accession>
<dbReference type="AlphaFoldDB" id="A0A0C9UBE3"/>
<dbReference type="Proteomes" id="UP000054279">
    <property type="component" value="Unassembled WGS sequence"/>
</dbReference>
<feature type="compositionally biased region" description="Basic and acidic residues" evidence="1">
    <location>
        <begin position="617"/>
        <end position="630"/>
    </location>
</feature>
<gene>
    <name evidence="2" type="ORF">M422DRAFT_53143</name>
</gene>
<evidence type="ECO:0000256" key="1">
    <source>
        <dbReference type="SAM" id="MobiDB-lite"/>
    </source>
</evidence>
<proteinExistence type="predicted"/>
<name>A0A0C9UBE3_SPHS4</name>
<protein>
    <submittedName>
        <fullName evidence="2">Uncharacterized protein</fullName>
    </submittedName>
</protein>
<keyword evidence="3" id="KW-1185">Reference proteome</keyword>
<feature type="compositionally biased region" description="Polar residues" evidence="1">
    <location>
        <begin position="549"/>
        <end position="566"/>
    </location>
</feature>
<dbReference type="EMBL" id="KN837234">
    <property type="protein sequence ID" value="KIJ31914.1"/>
    <property type="molecule type" value="Genomic_DNA"/>
</dbReference>
<evidence type="ECO:0000313" key="2">
    <source>
        <dbReference type="EMBL" id="KIJ31914.1"/>
    </source>
</evidence>